<evidence type="ECO:0000256" key="1">
    <source>
        <dbReference type="SAM" id="MobiDB-lite"/>
    </source>
</evidence>
<reference evidence="3" key="1">
    <citation type="journal article" date="2014" name="Front. Microbiol.">
        <title>High frequency of phylogenetically diverse reductive dehalogenase-homologous genes in deep subseafloor sedimentary metagenomes.</title>
        <authorList>
            <person name="Kawai M."/>
            <person name="Futagami T."/>
            <person name="Toyoda A."/>
            <person name="Takaki Y."/>
            <person name="Nishi S."/>
            <person name="Hori S."/>
            <person name="Arai W."/>
            <person name="Tsubouchi T."/>
            <person name="Morono Y."/>
            <person name="Uchiyama I."/>
            <person name="Ito T."/>
            <person name="Fujiyama A."/>
            <person name="Inagaki F."/>
            <person name="Takami H."/>
        </authorList>
    </citation>
    <scope>NUCLEOTIDE SEQUENCE</scope>
    <source>
        <strain evidence="3">Expedition CK06-06</strain>
    </source>
</reference>
<dbReference type="NCBIfam" id="TIGR02532">
    <property type="entry name" value="IV_pilin_GFxxxE"/>
    <property type="match status" value="1"/>
</dbReference>
<name>X1BZJ9_9ZZZZ</name>
<feature type="region of interest" description="Disordered" evidence="1">
    <location>
        <begin position="133"/>
        <end position="156"/>
    </location>
</feature>
<feature type="compositionally biased region" description="Low complexity" evidence="1">
    <location>
        <begin position="133"/>
        <end position="148"/>
    </location>
</feature>
<feature type="transmembrane region" description="Helical" evidence="2">
    <location>
        <begin position="12"/>
        <end position="29"/>
    </location>
</feature>
<protein>
    <recommendedName>
        <fullName evidence="4">Prepilin-type N-terminal cleavage/methylation domain-containing protein</fullName>
    </recommendedName>
</protein>
<evidence type="ECO:0008006" key="4">
    <source>
        <dbReference type="Google" id="ProtNLM"/>
    </source>
</evidence>
<accession>X1BZJ9</accession>
<dbReference type="PROSITE" id="PS00409">
    <property type="entry name" value="PROKAR_NTER_METHYL"/>
    <property type="match status" value="1"/>
</dbReference>
<sequence>MKKGFTLVEGMVVAAIIGMFVAIMVPAFMKAKAMSVYSRDKLNNPEQFTKEGERLDSGLMRDAGSGHFVDTNSGEIVTISVENPLASIEKRVASKNQTIGFINGIGDLTKRDIHQMLLNFQVEGFKRFPQATMSSRMSSRISSRTSSMKPTTSQIVSTKTQPINVQIVKEGHLYRHDPNCQCLQKKTLVEKIEEEGRRKGLR</sequence>
<dbReference type="AlphaFoldDB" id="X1BZJ9"/>
<keyword evidence="2" id="KW-1133">Transmembrane helix</keyword>
<dbReference type="InterPro" id="IPR012902">
    <property type="entry name" value="N_methyl_site"/>
</dbReference>
<dbReference type="EMBL" id="BART01011947">
    <property type="protein sequence ID" value="GAG89638.1"/>
    <property type="molecule type" value="Genomic_DNA"/>
</dbReference>
<dbReference type="InterPro" id="IPR045584">
    <property type="entry name" value="Pilin-like"/>
</dbReference>
<gene>
    <name evidence="3" type="ORF">S01H4_25182</name>
</gene>
<comment type="caution">
    <text evidence="3">The sequence shown here is derived from an EMBL/GenBank/DDBJ whole genome shotgun (WGS) entry which is preliminary data.</text>
</comment>
<keyword evidence="2" id="KW-0812">Transmembrane</keyword>
<evidence type="ECO:0000313" key="3">
    <source>
        <dbReference type="EMBL" id="GAG89638.1"/>
    </source>
</evidence>
<proteinExistence type="predicted"/>
<keyword evidence="2" id="KW-0472">Membrane</keyword>
<organism evidence="3">
    <name type="scientific">marine sediment metagenome</name>
    <dbReference type="NCBI Taxonomy" id="412755"/>
    <lineage>
        <taxon>unclassified sequences</taxon>
        <taxon>metagenomes</taxon>
        <taxon>ecological metagenomes</taxon>
    </lineage>
</organism>
<dbReference type="SUPFAM" id="SSF54523">
    <property type="entry name" value="Pili subunits"/>
    <property type="match status" value="1"/>
</dbReference>
<dbReference type="Pfam" id="PF07963">
    <property type="entry name" value="N_methyl"/>
    <property type="match status" value="1"/>
</dbReference>
<evidence type="ECO:0000256" key="2">
    <source>
        <dbReference type="SAM" id="Phobius"/>
    </source>
</evidence>